<dbReference type="Proteomes" id="UP000235589">
    <property type="component" value="Chromosome"/>
</dbReference>
<keyword evidence="2" id="KW-1185">Reference proteome</keyword>
<gene>
    <name evidence="1" type="ORF">B9O19_02039</name>
</gene>
<dbReference type="GeneID" id="98063413"/>
<sequence>MNEIYAYHIVTDRPMEKGQHIIFNDVNYSGVYKRVNDKIQIVNDIYLHPENMMRIFLNIIRK</sequence>
<dbReference type="OrthoDB" id="1999918at2"/>
<evidence type="ECO:0000313" key="1">
    <source>
        <dbReference type="EMBL" id="AUO20182.1"/>
    </source>
</evidence>
<dbReference type="AlphaFoldDB" id="A0A2K9P4K1"/>
<dbReference type="RefSeq" id="WP_102366314.1">
    <property type="nucleotide sequence ID" value="NZ_CP020991.1"/>
</dbReference>
<reference evidence="1 2" key="1">
    <citation type="submission" date="2017-04" db="EMBL/GenBank/DDBJ databases">
        <title>Monoglobus pectinilyticus 14 draft genome.</title>
        <authorList>
            <person name="Kim C."/>
            <person name="Rosendale D.I."/>
            <person name="Kelly W.J."/>
            <person name="Tannock G.W."/>
            <person name="Patchett M.L."/>
            <person name="Jordens J.Z."/>
        </authorList>
    </citation>
    <scope>NUCLEOTIDE SEQUENCE [LARGE SCALE GENOMIC DNA]</scope>
    <source>
        <strain evidence="1 2">14</strain>
    </source>
</reference>
<organism evidence="1 2">
    <name type="scientific">Monoglobus pectinilyticus</name>
    <dbReference type="NCBI Taxonomy" id="1981510"/>
    <lineage>
        <taxon>Bacteria</taxon>
        <taxon>Bacillati</taxon>
        <taxon>Bacillota</taxon>
        <taxon>Clostridia</taxon>
        <taxon>Monoglobales</taxon>
        <taxon>Monoglobaceae</taxon>
        <taxon>Monoglobus</taxon>
    </lineage>
</organism>
<name>A0A2K9P4K1_9FIRM</name>
<proteinExistence type="predicted"/>
<dbReference type="EMBL" id="CP020991">
    <property type="protein sequence ID" value="AUO20182.1"/>
    <property type="molecule type" value="Genomic_DNA"/>
</dbReference>
<dbReference type="KEGG" id="mpec:B9O19_02039"/>
<evidence type="ECO:0000313" key="2">
    <source>
        <dbReference type="Proteomes" id="UP000235589"/>
    </source>
</evidence>
<accession>A0A2K9P4K1</accession>
<protein>
    <submittedName>
        <fullName evidence="1">Uncharacterized protein</fullName>
    </submittedName>
</protein>